<dbReference type="Pfam" id="PF01607">
    <property type="entry name" value="CBM_14"/>
    <property type="match status" value="1"/>
</dbReference>
<feature type="domain" description="Chitin-binding type-2" evidence="3">
    <location>
        <begin position="319"/>
        <end position="383"/>
    </location>
</feature>
<dbReference type="SMART" id="SM00494">
    <property type="entry name" value="ChtBD2"/>
    <property type="match status" value="1"/>
</dbReference>
<dbReference type="PROSITE" id="PS50940">
    <property type="entry name" value="CHIT_BIND_II"/>
    <property type="match status" value="1"/>
</dbReference>
<feature type="region of interest" description="Disordered" evidence="1">
    <location>
        <begin position="165"/>
        <end position="317"/>
    </location>
</feature>
<evidence type="ECO:0000313" key="4">
    <source>
        <dbReference type="Proteomes" id="UP001652620"/>
    </source>
</evidence>
<accession>A0ABM3JVG8</accession>
<protein>
    <submittedName>
        <fullName evidence="5">Uncharacterized protein LOC105223597 isoform X3</fullName>
    </submittedName>
</protein>
<evidence type="ECO:0000256" key="2">
    <source>
        <dbReference type="SAM" id="SignalP"/>
    </source>
</evidence>
<dbReference type="GeneID" id="105223597"/>
<gene>
    <name evidence="5" type="primary">LOC105223597</name>
</gene>
<reference evidence="5" key="1">
    <citation type="submission" date="2025-08" db="UniProtKB">
        <authorList>
            <consortium name="RefSeq"/>
        </authorList>
    </citation>
    <scope>IDENTIFICATION</scope>
    <source>
        <tissue evidence="5">Adult</tissue>
    </source>
</reference>
<dbReference type="Gene3D" id="2.170.140.10">
    <property type="entry name" value="Chitin binding domain"/>
    <property type="match status" value="1"/>
</dbReference>
<sequence>MWKFSFTTIILTALLSARLCNGECNVCNDNGAACITNTTFQLCFSNVAQGAIYSCPNAGQVCTNLGAICLDSASSTSIQADCGNTEQCGLCTGVADGSYACTSHTTFVMCLGEEPSSITATCPSDEVCLTSRANDGVSPCASQCLTNIADMCDIISPDATTVTPTTVTTETASAQTTSTPTTITSAPTTESSSSTGTTETVSTQTTSTPTTITAAPTTESSSSTGTTETASTQTTSTPTTITAAPTTESSSSTGTTETASTQTTSTATTRTAAPSTESSSSAGTTERVSTQATSTATTITAAPTTESSSSAGTTASAEETVCNSQTAVGRYPNPNDATCRTYIYCSVRTSGSLVGILMTCPGSTYFNSSTIECQAALPTGCTT</sequence>
<proteinExistence type="predicted"/>
<keyword evidence="4" id="KW-1185">Reference proteome</keyword>
<keyword evidence="2" id="KW-0732">Signal</keyword>
<dbReference type="InterPro" id="IPR036508">
    <property type="entry name" value="Chitin-bd_dom_sf"/>
</dbReference>
<name>A0ABM3JVG8_BACDO</name>
<evidence type="ECO:0000313" key="5">
    <source>
        <dbReference type="RefSeq" id="XP_049313234.1"/>
    </source>
</evidence>
<feature type="chain" id="PRO_5045900156" evidence="2">
    <location>
        <begin position="23"/>
        <end position="383"/>
    </location>
</feature>
<evidence type="ECO:0000256" key="1">
    <source>
        <dbReference type="SAM" id="MobiDB-lite"/>
    </source>
</evidence>
<dbReference type="RefSeq" id="XP_049313234.1">
    <property type="nucleotide sequence ID" value="XM_049457277.1"/>
</dbReference>
<dbReference type="InterPro" id="IPR002557">
    <property type="entry name" value="Chitin-bd_dom"/>
</dbReference>
<dbReference type="SUPFAM" id="SSF57625">
    <property type="entry name" value="Invertebrate chitin-binding proteins"/>
    <property type="match status" value="1"/>
</dbReference>
<organism evidence="4 5">
    <name type="scientific">Bactrocera dorsalis</name>
    <name type="common">Oriental fruit fly</name>
    <name type="synonym">Dacus dorsalis</name>
    <dbReference type="NCBI Taxonomy" id="27457"/>
    <lineage>
        <taxon>Eukaryota</taxon>
        <taxon>Metazoa</taxon>
        <taxon>Ecdysozoa</taxon>
        <taxon>Arthropoda</taxon>
        <taxon>Hexapoda</taxon>
        <taxon>Insecta</taxon>
        <taxon>Pterygota</taxon>
        <taxon>Neoptera</taxon>
        <taxon>Endopterygota</taxon>
        <taxon>Diptera</taxon>
        <taxon>Brachycera</taxon>
        <taxon>Muscomorpha</taxon>
        <taxon>Tephritoidea</taxon>
        <taxon>Tephritidae</taxon>
        <taxon>Bactrocera</taxon>
        <taxon>Bactrocera</taxon>
    </lineage>
</organism>
<evidence type="ECO:0000259" key="3">
    <source>
        <dbReference type="PROSITE" id="PS50940"/>
    </source>
</evidence>
<feature type="signal peptide" evidence="2">
    <location>
        <begin position="1"/>
        <end position="22"/>
    </location>
</feature>
<dbReference type="Proteomes" id="UP001652620">
    <property type="component" value="Chromosome 5"/>
</dbReference>